<keyword evidence="8" id="KW-1185">Reference proteome</keyword>
<dbReference type="EMBL" id="AP014958">
    <property type="protein sequence ID" value="BAS79249.1"/>
    <property type="molecule type" value="Genomic_DNA"/>
</dbReference>
<reference evidence="2 8" key="3">
    <citation type="journal article" date="2013" name="Rice">
        <title>Improvement of the Oryza sativa Nipponbare reference genome using next generation sequence and optical map data.</title>
        <authorList>
            <person name="Kawahara Y."/>
            <person name="de la Bastide M."/>
            <person name="Hamilton J.P."/>
            <person name="Kanamori H."/>
            <person name="McCombie W.R."/>
            <person name="Ouyang S."/>
            <person name="Schwartz D.C."/>
            <person name="Tanaka T."/>
            <person name="Wu J."/>
            <person name="Zhou S."/>
            <person name="Childs K.L."/>
            <person name="Davidson R.M."/>
            <person name="Lin H."/>
            <person name="Quesada-Ocampo L."/>
            <person name="Vaillancourt B."/>
            <person name="Sakai H."/>
            <person name="Lee S.S."/>
            <person name="Kim J."/>
            <person name="Numa H."/>
            <person name="Itoh T."/>
            <person name="Buell C.R."/>
            <person name="Matsumoto T."/>
        </authorList>
    </citation>
    <scope>NUCLEOTIDE SEQUENCE [LARGE SCALE GENOMIC DNA]</scope>
    <source>
        <strain evidence="8">cv. Nipponbare</strain>
    </source>
</reference>
<gene>
    <name evidence="2" type="ordered locus">Os02g0559701</name>
    <name evidence="3" type="ordered locus">Os02g0560101</name>
    <name evidence="4" type="ordered locus">Os02g0560501</name>
    <name evidence="5" type="ordered locus">Os02g0560901</name>
    <name evidence="6" type="ordered locus">Os02g0561301</name>
    <name evidence="7" type="ordered locus">Os02g0561732</name>
    <name evidence="2" type="ORF">OSNPB_020559701</name>
    <name evidence="3" type="ORF">OSNPB_020560101</name>
    <name evidence="4" type="ORF">OSNPB_020560501</name>
    <name evidence="5" type="ORF">OSNPB_020560901</name>
    <name evidence="6" type="ORF">OSNPB_020561301</name>
    <name evidence="7" type="ORF">OSNPB_020561732</name>
</gene>
<dbReference type="EMBL" id="AP014958">
    <property type="protein sequence ID" value="BAS79265.1"/>
    <property type="molecule type" value="Genomic_DNA"/>
</dbReference>
<evidence type="ECO:0000313" key="4">
    <source>
        <dbReference type="EMBL" id="BAS79257.1"/>
    </source>
</evidence>
<organism evidence="2 8">
    <name type="scientific">Oryza sativa subsp. japonica</name>
    <name type="common">Rice</name>
    <dbReference type="NCBI Taxonomy" id="39947"/>
    <lineage>
        <taxon>Eukaryota</taxon>
        <taxon>Viridiplantae</taxon>
        <taxon>Streptophyta</taxon>
        <taxon>Embryophyta</taxon>
        <taxon>Tracheophyta</taxon>
        <taxon>Spermatophyta</taxon>
        <taxon>Magnoliopsida</taxon>
        <taxon>Liliopsida</taxon>
        <taxon>Poales</taxon>
        <taxon>Poaceae</taxon>
        <taxon>BOP clade</taxon>
        <taxon>Oryzoideae</taxon>
        <taxon>Oryzeae</taxon>
        <taxon>Oryzinae</taxon>
        <taxon>Oryza</taxon>
        <taxon>Oryza sativa</taxon>
    </lineage>
</organism>
<reference evidence="2" key="2">
    <citation type="journal article" date="2013" name="Plant Cell Physiol.">
        <title>Rice Annotation Project Database (RAP-DB): an integrative and interactive database for rice genomics.</title>
        <authorList>
            <person name="Sakai H."/>
            <person name="Lee S.S."/>
            <person name="Tanaka T."/>
            <person name="Numa H."/>
            <person name="Kim J."/>
            <person name="Kawahara Y."/>
            <person name="Wakimoto H."/>
            <person name="Yang C.C."/>
            <person name="Iwamoto M."/>
            <person name="Abe T."/>
            <person name="Yamada Y."/>
            <person name="Muto A."/>
            <person name="Inokuchi H."/>
            <person name="Ikemura T."/>
            <person name="Matsumoto T."/>
            <person name="Sasaki T."/>
            <person name="Itoh T."/>
        </authorList>
    </citation>
    <scope>NUCLEOTIDE SEQUENCE</scope>
</reference>
<evidence type="ECO:0000313" key="5">
    <source>
        <dbReference type="EMBL" id="BAS79261.1"/>
    </source>
</evidence>
<evidence type="ECO:0000313" key="6">
    <source>
        <dbReference type="EMBL" id="BAS79265.1"/>
    </source>
</evidence>
<accession>Q6YU22</accession>
<evidence type="ECO:0000256" key="1">
    <source>
        <dbReference type="SAM" id="MobiDB-lite"/>
    </source>
</evidence>
<evidence type="ECO:0000313" key="3">
    <source>
        <dbReference type="EMBL" id="BAS79253.1"/>
    </source>
</evidence>
<sequence length="130" mass="14010">MHRCSTTTQPLTTCGTLAPAPPADQHSCAVGRATPTGNFSSHRGRLLHRRPRFSCQASLLHLMRLSRQAVLHFRRPRHLASSQPPLPSAASLCAKPIFDPPPNAAAPSQSSTLLQTLPRRPDAAVFHALG</sequence>
<dbReference type="EMBL" id="AP014958">
    <property type="protein sequence ID" value="BAS79253.1"/>
    <property type="molecule type" value="Genomic_DNA"/>
</dbReference>
<reference evidence="2" key="4">
    <citation type="submission" date="2015-10" db="EMBL/GenBank/DDBJ databases">
        <authorList>
            <person name="Sakai H."/>
            <person name="Kawahara Y."/>
            <person name="Matsumoto T."/>
            <person name="Buell C.R."/>
            <person name="Itoh T."/>
        </authorList>
    </citation>
    <scope>NUCLEOTIDE SEQUENCE</scope>
</reference>
<dbReference type="InParanoid" id="Q6YU22"/>
<evidence type="ECO:0000313" key="2">
    <source>
        <dbReference type="EMBL" id="BAS79249.1"/>
    </source>
</evidence>
<feature type="region of interest" description="Disordered" evidence="1">
    <location>
        <begin position="91"/>
        <end position="117"/>
    </location>
</feature>
<evidence type="ECO:0000313" key="7">
    <source>
        <dbReference type="EMBL" id="BAS79270.1"/>
    </source>
</evidence>
<name>Q6YU22_ORYSJ</name>
<dbReference type="PaxDb" id="39947-Q6YU22"/>
<dbReference type="EMBL" id="AP014958">
    <property type="protein sequence ID" value="BAS79270.1"/>
    <property type="molecule type" value="Genomic_DNA"/>
</dbReference>
<reference evidence="8" key="1">
    <citation type="journal article" date="2005" name="Nature">
        <title>The map-based sequence of the rice genome.</title>
        <authorList>
            <consortium name="International rice genome sequencing project (IRGSP)"/>
            <person name="Matsumoto T."/>
            <person name="Wu J."/>
            <person name="Kanamori H."/>
            <person name="Katayose Y."/>
            <person name="Fujisawa M."/>
            <person name="Namiki N."/>
            <person name="Mizuno H."/>
            <person name="Yamamoto K."/>
            <person name="Antonio B.A."/>
            <person name="Baba T."/>
            <person name="Sakata K."/>
            <person name="Nagamura Y."/>
            <person name="Aoki H."/>
            <person name="Arikawa K."/>
            <person name="Arita K."/>
            <person name="Bito T."/>
            <person name="Chiden Y."/>
            <person name="Fujitsuka N."/>
            <person name="Fukunaka R."/>
            <person name="Hamada M."/>
            <person name="Harada C."/>
            <person name="Hayashi A."/>
            <person name="Hijishita S."/>
            <person name="Honda M."/>
            <person name="Hosokawa S."/>
            <person name="Ichikawa Y."/>
            <person name="Idonuma A."/>
            <person name="Iijima M."/>
            <person name="Ikeda M."/>
            <person name="Ikeno M."/>
            <person name="Ito K."/>
            <person name="Ito S."/>
            <person name="Ito T."/>
            <person name="Ito Y."/>
            <person name="Ito Y."/>
            <person name="Iwabuchi A."/>
            <person name="Kamiya K."/>
            <person name="Karasawa W."/>
            <person name="Kurita K."/>
            <person name="Katagiri S."/>
            <person name="Kikuta A."/>
            <person name="Kobayashi H."/>
            <person name="Kobayashi N."/>
            <person name="Machita K."/>
            <person name="Maehara T."/>
            <person name="Masukawa M."/>
            <person name="Mizubayashi T."/>
            <person name="Mukai Y."/>
            <person name="Nagasaki H."/>
            <person name="Nagata Y."/>
            <person name="Naito S."/>
            <person name="Nakashima M."/>
            <person name="Nakama Y."/>
            <person name="Nakamichi Y."/>
            <person name="Nakamura M."/>
            <person name="Meguro A."/>
            <person name="Negishi M."/>
            <person name="Ohta I."/>
            <person name="Ohta T."/>
            <person name="Okamoto M."/>
            <person name="Ono N."/>
            <person name="Saji S."/>
            <person name="Sakaguchi M."/>
            <person name="Sakai K."/>
            <person name="Shibata M."/>
            <person name="Shimokawa T."/>
            <person name="Song J."/>
            <person name="Takazaki Y."/>
            <person name="Terasawa K."/>
            <person name="Tsugane M."/>
            <person name="Tsuji K."/>
            <person name="Ueda S."/>
            <person name="Waki K."/>
            <person name="Yamagata H."/>
            <person name="Yamamoto M."/>
            <person name="Yamamoto S."/>
            <person name="Yamane H."/>
            <person name="Yoshiki S."/>
            <person name="Yoshihara R."/>
            <person name="Yukawa K."/>
            <person name="Zhong H."/>
            <person name="Yano M."/>
            <person name="Yuan Q."/>
            <person name="Ouyang S."/>
            <person name="Liu J."/>
            <person name="Jones K.M."/>
            <person name="Gansberger K."/>
            <person name="Moffat K."/>
            <person name="Hill J."/>
            <person name="Bera J."/>
            <person name="Fadrosh D."/>
            <person name="Jin S."/>
            <person name="Johri S."/>
            <person name="Kim M."/>
            <person name="Overton L."/>
            <person name="Reardon M."/>
            <person name="Tsitrin T."/>
            <person name="Vuong H."/>
            <person name="Weaver B."/>
            <person name="Ciecko A."/>
            <person name="Tallon L."/>
            <person name="Jackson J."/>
            <person name="Pai G."/>
            <person name="Aken S.V."/>
            <person name="Utterback T."/>
            <person name="Reidmuller S."/>
            <person name="Feldblyum T."/>
            <person name="Hsiao J."/>
            <person name="Zismann V."/>
            <person name="Iobst S."/>
            <person name="de Vazeille A.R."/>
            <person name="Buell C.R."/>
            <person name="Ying K."/>
            <person name="Li Y."/>
            <person name="Lu T."/>
            <person name="Huang Y."/>
            <person name="Zhao Q."/>
            <person name="Feng Q."/>
            <person name="Zhang L."/>
            <person name="Zhu J."/>
            <person name="Weng Q."/>
            <person name="Mu J."/>
            <person name="Lu Y."/>
            <person name="Fan D."/>
            <person name="Liu Y."/>
            <person name="Guan J."/>
            <person name="Zhang Y."/>
            <person name="Yu S."/>
            <person name="Liu X."/>
            <person name="Zhang Y."/>
            <person name="Hong G."/>
            <person name="Han B."/>
            <person name="Choisne N."/>
            <person name="Demange N."/>
            <person name="Orjeda G."/>
            <person name="Samain S."/>
            <person name="Cattolico L."/>
            <person name="Pelletier E."/>
            <person name="Couloux A."/>
            <person name="Segurens B."/>
            <person name="Wincker P."/>
            <person name="D'Hont A."/>
            <person name="Scarpelli C."/>
            <person name="Weissenbach J."/>
            <person name="Salanoubat M."/>
            <person name="Quetier F."/>
            <person name="Yu Y."/>
            <person name="Kim H.R."/>
            <person name="Rambo T."/>
            <person name="Currie J."/>
            <person name="Collura K."/>
            <person name="Luo M."/>
            <person name="Yang T."/>
            <person name="Ammiraju J.S.S."/>
            <person name="Engler F."/>
            <person name="Soderlund C."/>
            <person name="Wing R.A."/>
            <person name="Palmer L.E."/>
            <person name="de la Bastide M."/>
            <person name="Spiegel L."/>
            <person name="Nascimento L."/>
            <person name="Zutavern T."/>
            <person name="O'Shaughnessy A."/>
            <person name="Dike S."/>
            <person name="Dedhia N."/>
            <person name="Preston R."/>
            <person name="Balija V."/>
            <person name="McCombie W.R."/>
            <person name="Chow T."/>
            <person name="Chen H."/>
            <person name="Chung M."/>
            <person name="Chen C."/>
            <person name="Shaw J."/>
            <person name="Wu H."/>
            <person name="Hsiao K."/>
            <person name="Chao Y."/>
            <person name="Chu M."/>
            <person name="Cheng C."/>
            <person name="Hour A."/>
            <person name="Lee P."/>
            <person name="Lin S."/>
            <person name="Lin Y."/>
            <person name="Liou J."/>
            <person name="Liu S."/>
            <person name="Hsing Y."/>
            <person name="Raghuvanshi S."/>
            <person name="Mohanty A."/>
            <person name="Bharti A.K."/>
            <person name="Gaur A."/>
            <person name="Gupta V."/>
            <person name="Kumar D."/>
            <person name="Ravi V."/>
            <person name="Vij S."/>
            <person name="Kapur A."/>
            <person name="Khurana P."/>
            <person name="Khurana P."/>
            <person name="Khurana J.P."/>
            <person name="Tyagi A.K."/>
            <person name="Gaikwad K."/>
            <person name="Singh A."/>
            <person name="Dalal V."/>
            <person name="Srivastava S."/>
            <person name="Dixit A."/>
            <person name="Pal A.K."/>
            <person name="Ghazi I.A."/>
            <person name="Yadav M."/>
            <person name="Pandit A."/>
            <person name="Bhargava A."/>
            <person name="Sureshbabu K."/>
            <person name="Batra K."/>
            <person name="Sharma T.R."/>
            <person name="Mohapatra T."/>
            <person name="Singh N.K."/>
            <person name="Messing J."/>
            <person name="Nelson A.B."/>
            <person name="Fuks G."/>
            <person name="Kavchok S."/>
            <person name="Keizer G."/>
            <person name="Linton E."/>
            <person name="Llaca V."/>
            <person name="Song R."/>
            <person name="Tanyolac B."/>
            <person name="Young S."/>
            <person name="Ho-Il K."/>
            <person name="Hahn J.H."/>
            <person name="Sangsakoo G."/>
            <person name="Vanavichit A."/>
            <person name="de Mattos Luiz.A.T."/>
            <person name="Zimmer P.D."/>
            <person name="Malone G."/>
            <person name="Dellagostin O."/>
            <person name="de Oliveira A.C."/>
            <person name="Bevan M."/>
            <person name="Bancroft I."/>
            <person name="Minx P."/>
            <person name="Cordum H."/>
            <person name="Wilson R."/>
            <person name="Cheng Z."/>
            <person name="Jin W."/>
            <person name="Jiang J."/>
            <person name="Leong S.A."/>
            <person name="Iwama H."/>
            <person name="Gojobori T."/>
            <person name="Itoh T."/>
            <person name="Niimura Y."/>
            <person name="Fujii Y."/>
            <person name="Habara T."/>
            <person name="Sakai H."/>
            <person name="Sato Y."/>
            <person name="Wilson G."/>
            <person name="Kumar K."/>
            <person name="McCouch S."/>
            <person name="Juretic N."/>
            <person name="Hoen D."/>
            <person name="Wright S."/>
            <person name="Bruskiewich R."/>
            <person name="Bureau T."/>
            <person name="Miyao A."/>
            <person name="Hirochika H."/>
            <person name="Nishikawa T."/>
            <person name="Kadowaki K."/>
            <person name="Sugiura M."/>
            <person name="Burr B."/>
            <person name="Sasaki T."/>
        </authorList>
    </citation>
    <scope>NUCLEOTIDE SEQUENCE [LARGE SCALE GENOMIC DNA]</scope>
    <source>
        <strain evidence="8">cv. Nipponbare</strain>
    </source>
</reference>
<dbReference type="EMBL" id="AP014958">
    <property type="protein sequence ID" value="BAS79257.1"/>
    <property type="molecule type" value="Genomic_DNA"/>
</dbReference>
<evidence type="ECO:0000313" key="8">
    <source>
        <dbReference type="Proteomes" id="UP000059680"/>
    </source>
</evidence>
<protein>
    <submittedName>
        <fullName evidence="2">Os02g0559701 protein</fullName>
    </submittedName>
    <submittedName>
        <fullName evidence="3">Os02g0560101 protein</fullName>
    </submittedName>
    <submittedName>
        <fullName evidence="4">Os02g0560501 protein</fullName>
    </submittedName>
    <submittedName>
        <fullName evidence="5">Os02g0560901 protein</fullName>
    </submittedName>
    <submittedName>
        <fullName evidence="6">Os02g0561301 protein</fullName>
    </submittedName>
    <submittedName>
        <fullName evidence="7">Os02g0561732 protein</fullName>
    </submittedName>
</protein>
<proteinExistence type="predicted"/>
<dbReference type="Proteomes" id="UP000059680">
    <property type="component" value="Chromosome 2"/>
</dbReference>
<dbReference type="EMBL" id="AP014958">
    <property type="protein sequence ID" value="BAS79261.1"/>
    <property type="molecule type" value="Genomic_DNA"/>
</dbReference>
<dbReference type="AlphaFoldDB" id="Q6YU22"/>